<gene>
    <name evidence="2" type="ORF">B0A66_19050</name>
</gene>
<name>A0A226GW84_9FLAO</name>
<evidence type="ECO:0008006" key="4">
    <source>
        <dbReference type="Google" id="ProtNLM"/>
    </source>
</evidence>
<dbReference type="EMBL" id="MUGW01000048">
    <property type="protein sequence ID" value="OXA85701.1"/>
    <property type="molecule type" value="Genomic_DNA"/>
</dbReference>
<feature type="signal peptide" evidence="1">
    <location>
        <begin position="1"/>
        <end position="19"/>
    </location>
</feature>
<dbReference type="Proteomes" id="UP000198345">
    <property type="component" value="Unassembled WGS sequence"/>
</dbReference>
<dbReference type="SUPFAM" id="SSF49464">
    <property type="entry name" value="Carboxypeptidase regulatory domain-like"/>
    <property type="match status" value="1"/>
</dbReference>
<accession>A0A226GW84</accession>
<evidence type="ECO:0000313" key="2">
    <source>
        <dbReference type="EMBL" id="OXA85701.1"/>
    </source>
</evidence>
<keyword evidence="3" id="KW-1185">Reference proteome</keyword>
<proteinExistence type="predicted"/>
<dbReference type="RefSeq" id="WP_165766658.1">
    <property type="nucleotide sequence ID" value="NZ_FXTV01000013.1"/>
</dbReference>
<evidence type="ECO:0000313" key="3">
    <source>
        <dbReference type="Proteomes" id="UP000198345"/>
    </source>
</evidence>
<feature type="chain" id="PRO_5012059028" description="Carboxypeptidase-like regulatory domain-containing protein" evidence="1">
    <location>
        <begin position="20"/>
        <end position="215"/>
    </location>
</feature>
<comment type="caution">
    <text evidence="2">The sequence shown here is derived from an EMBL/GenBank/DDBJ whole genome shotgun (WGS) entry which is preliminary data.</text>
</comment>
<keyword evidence="1" id="KW-0732">Signal</keyword>
<dbReference type="Gene3D" id="2.60.40.1120">
    <property type="entry name" value="Carboxypeptidase-like, regulatory domain"/>
    <property type="match status" value="1"/>
</dbReference>
<reference evidence="2 3" key="1">
    <citation type="submission" date="2016-11" db="EMBL/GenBank/DDBJ databases">
        <title>Whole genomes of Flavobacteriaceae.</title>
        <authorList>
            <person name="Stine C."/>
            <person name="Li C."/>
            <person name="Tadesse D."/>
        </authorList>
    </citation>
    <scope>NUCLEOTIDE SEQUENCE [LARGE SCALE GENOMIC DNA]</scope>
    <source>
        <strain evidence="2 3">DSM 18292</strain>
    </source>
</reference>
<organism evidence="2 3">
    <name type="scientific">Flavobacterium hercynium</name>
    <dbReference type="NCBI Taxonomy" id="387094"/>
    <lineage>
        <taxon>Bacteria</taxon>
        <taxon>Pseudomonadati</taxon>
        <taxon>Bacteroidota</taxon>
        <taxon>Flavobacteriia</taxon>
        <taxon>Flavobacteriales</taxon>
        <taxon>Flavobacteriaceae</taxon>
        <taxon>Flavobacterium</taxon>
    </lineage>
</organism>
<dbReference type="AlphaFoldDB" id="A0A226GW84"/>
<evidence type="ECO:0000256" key="1">
    <source>
        <dbReference type="SAM" id="SignalP"/>
    </source>
</evidence>
<protein>
    <recommendedName>
        <fullName evidence="4">Carboxypeptidase-like regulatory domain-containing protein</fullName>
    </recommendedName>
</protein>
<sequence>MKKLKLFFILILFSQLSVAQNRIVYGVVRDSTGLPVPGANVLVEGTKTSSQTDWDGYFSIKANSNQFLVFTSLGHYSKRVNTSLNDIEVILQIDHSHDDDCIIPPLPIKKVKPCFASTTISAKDLKNANNPKYNFKNDCNSNPLIFVSDYTLKKADYEFQIKYKISYSPIQDRNIEYATTYNKLTFKYLKKKYKKTWQSEIRRDVIGLNEFLKKN</sequence>
<dbReference type="InterPro" id="IPR008969">
    <property type="entry name" value="CarboxyPept-like_regulatory"/>
</dbReference>
<dbReference type="Pfam" id="PF13715">
    <property type="entry name" value="CarbopepD_reg_2"/>
    <property type="match status" value="1"/>
</dbReference>